<gene>
    <name evidence="1" type="ORF">COO91_10310</name>
</gene>
<organism evidence="1 2">
    <name type="scientific">Nostoc flagelliforme CCNUN1</name>
    <dbReference type="NCBI Taxonomy" id="2038116"/>
    <lineage>
        <taxon>Bacteria</taxon>
        <taxon>Bacillati</taxon>
        <taxon>Cyanobacteriota</taxon>
        <taxon>Cyanophyceae</taxon>
        <taxon>Nostocales</taxon>
        <taxon>Nostocaceae</taxon>
        <taxon>Nostoc</taxon>
    </lineage>
</organism>
<dbReference type="EMBL" id="CP024793">
    <property type="protein sequence ID" value="AUB44092.1"/>
    <property type="molecule type" value="Genomic_DNA"/>
</dbReference>
<sequence>MQSDAHAKKQDWTQLGFFWSSKKFADFLRPISYYITISQCHNIDTKEI</sequence>
<dbReference type="AlphaFoldDB" id="A0A2K8T8U4"/>
<reference evidence="1 2" key="1">
    <citation type="submission" date="2017-11" db="EMBL/GenBank/DDBJ databases">
        <title>Complete genome of a free-living desiccation-tolerant cyanobacterium and its photosynthetic adaptation to extreme terrestrial habitat.</title>
        <authorList>
            <person name="Shang J."/>
        </authorList>
    </citation>
    <scope>NUCLEOTIDE SEQUENCE [LARGE SCALE GENOMIC DNA]</scope>
    <source>
        <strain evidence="1 2">CCNUN1</strain>
        <plasmid evidence="2">pnfsy08</plasmid>
    </source>
</reference>
<dbReference type="Proteomes" id="UP000232003">
    <property type="component" value="Plasmid pNFSY08"/>
</dbReference>
<dbReference type="KEGG" id="nfl:COO91_10310"/>
<keyword evidence="2" id="KW-1185">Reference proteome</keyword>
<accession>A0A2K8T8U4</accession>
<evidence type="ECO:0000313" key="1">
    <source>
        <dbReference type="EMBL" id="AUB44092.1"/>
    </source>
</evidence>
<protein>
    <submittedName>
        <fullName evidence="1">Uncharacterized protein</fullName>
    </submittedName>
</protein>
<keyword evidence="1" id="KW-0614">Plasmid</keyword>
<geneLocation type="plasmid" evidence="2">
    <name>pnfsy08</name>
</geneLocation>
<proteinExistence type="predicted"/>
<name>A0A2K8T8U4_9NOSO</name>
<evidence type="ECO:0000313" key="2">
    <source>
        <dbReference type="Proteomes" id="UP000232003"/>
    </source>
</evidence>